<feature type="region of interest" description="Disordered" evidence="2">
    <location>
        <begin position="34"/>
        <end position="53"/>
    </location>
</feature>
<keyword evidence="1" id="KW-0677">Repeat</keyword>
<evidence type="ECO:0000313" key="5">
    <source>
        <dbReference type="Proteomes" id="UP001159641"/>
    </source>
</evidence>
<dbReference type="GO" id="GO:0016020">
    <property type="term" value="C:membrane"/>
    <property type="evidence" value="ECO:0007669"/>
    <property type="project" value="TreeGrafter"/>
</dbReference>
<evidence type="ECO:0000259" key="3">
    <source>
        <dbReference type="Pfam" id="PF15902"/>
    </source>
</evidence>
<dbReference type="EMBL" id="JAIQCJ010002084">
    <property type="protein sequence ID" value="KAJ8783419.1"/>
    <property type="molecule type" value="Genomic_DNA"/>
</dbReference>
<accession>A0AB34GV88</accession>
<name>A0AB34GV88_ESCRO</name>
<evidence type="ECO:0000256" key="1">
    <source>
        <dbReference type="ARBA" id="ARBA00022737"/>
    </source>
</evidence>
<proteinExistence type="predicted"/>
<evidence type="ECO:0000313" key="4">
    <source>
        <dbReference type="EMBL" id="KAJ8783419.1"/>
    </source>
</evidence>
<dbReference type="SUPFAM" id="SSF110296">
    <property type="entry name" value="Oligoxyloglucan reducing end-specific cellobiohydrolase"/>
    <property type="match status" value="1"/>
</dbReference>
<dbReference type="InterPro" id="IPR031778">
    <property type="entry name" value="Sortilin_N"/>
</dbReference>
<dbReference type="Proteomes" id="UP001159641">
    <property type="component" value="Unassembled WGS sequence"/>
</dbReference>
<dbReference type="PANTHER" id="PTHR12106:SF9">
    <property type="entry name" value="VPS10 DOMAIN-CONTAINING RECEPTOR SORCS2"/>
    <property type="match status" value="1"/>
</dbReference>
<protein>
    <recommendedName>
        <fullName evidence="3">Sortilin N-terminal domain-containing protein</fullName>
    </recommendedName>
</protein>
<feature type="compositionally biased region" description="Basic and acidic residues" evidence="2">
    <location>
        <begin position="9"/>
        <end position="20"/>
    </location>
</feature>
<keyword evidence="5" id="KW-1185">Reference proteome</keyword>
<dbReference type="PANTHER" id="PTHR12106">
    <property type="entry name" value="SORTILIN RELATED"/>
    <property type="match status" value="1"/>
</dbReference>
<sequence length="129" mass="14198">MGMAWGHLEPSDQPRLREPDSAAAPQAACRQFCPTGEQPQTLNNLRPSSGSRPQTPVRCLLQVFEEEHHILYLDHGGVIVAIKDTSIPLKILKFSVDEGLTWSTHNFTSTSVFVDGLLSEPGDETLVMT</sequence>
<comment type="caution">
    <text evidence="4">The sequence shown here is derived from an EMBL/GenBank/DDBJ whole genome shotgun (WGS) entry which is preliminary data.</text>
</comment>
<organism evidence="4 5">
    <name type="scientific">Eschrichtius robustus</name>
    <name type="common">California gray whale</name>
    <name type="synonym">Eschrichtius gibbosus</name>
    <dbReference type="NCBI Taxonomy" id="9764"/>
    <lineage>
        <taxon>Eukaryota</taxon>
        <taxon>Metazoa</taxon>
        <taxon>Chordata</taxon>
        <taxon>Craniata</taxon>
        <taxon>Vertebrata</taxon>
        <taxon>Euteleostomi</taxon>
        <taxon>Mammalia</taxon>
        <taxon>Eutheria</taxon>
        <taxon>Laurasiatheria</taxon>
        <taxon>Artiodactyla</taxon>
        <taxon>Whippomorpha</taxon>
        <taxon>Cetacea</taxon>
        <taxon>Mysticeti</taxon>
        <taxon>Eschrichtiidae</taxon>
        <taxon>Eschrichtius</taxon>
    </lineage>
</organism>
<dbReference type="Pfam" id="PF15902">
    <property type="entry name" value="Sortilin-Vps10"/>
    <property type="match status" value="1"/>
</dbReference>
<feature type="compositionally biased region" description="Polar residues" evidence="2">
    <location>
        <begin position="37"/>
        <end position="53"/>
    </location>
</feature>
<evidence type="ECO:0000256" key="2">
    <source>
        <dbReference type="SAM" id="MobiDB-lite"/>
    </source>
</evidence>
<reference evidence="4 5" key="1">
    <citation type="submission" date="2022-11" db="EMBL/GenBank/DDBJ databases">
        <title>Whole genome sequence of Eschrichtius robustus ER-17-0199.</title>
        <authorList>
            <person name="Bruniche-Olsen A."/>
            <person name="Black A.N."/>
            <person name="Fields C.J."/>
            <person name="Walden K."/>
            <person name="Dewoody J.A."/>
        </authorList>
    </citation>
    <scope>NUCLEOTIDE SEQUENCE [LARGE SCALE GENOMIC DNA]</scope>
    <source>
        <strain evidence="4">ER-17-0199</strain>
        <tissue evidence="4">Blubber</tissue>
    </source>
</reference>
<dbReference type="AlphaFoldDB" id="A0AB34GV88"/>
<feature type="region of interest" description="Disordered" evidence="2">
    <location>
        <begin position="1"/>
        <end position="27"/>
    </location>
</feature>
<gene>
    <name evidence="4" type="ORF">J1605_009124</name>
</gene>
<dbReference type="InterPro" id="IPR050310">
    <property type="entry name" value="VPS10-sortilin"/>
</dbReference>
<feature type="domain" description="Sortilin N-terminal" evidence="3">
    <location>
        <begin position="62"/>
        <end position="117"/>
    </location>
</feature>